<evidence type="ECO:0000256" key="1">
    <source>
        <dbReference type="ARBA" id="ARBA00007992"/>
    </source>
</evidence>
<keyword evidence="3" id="KW-0274">FAD</keyword>
<keyword evidence="2" id="KW-0285">Flavoprotein</keyword>
<gene>
    <name evidence="7" type="ORF">PENARI_c011G12018</name>
</gene>
<dbReference type="Pfam" id="PF01494">
    <property type="entry name" value="FAD_binding_3"/>
    <property type="match status" value="1"/>
</dbReference>
<evidence type="ECO:0000256" key="2">
    <source>
        <dbReference type="ARBA" id="ARBA00022630"/>
    </source>
</evidence>
<dbReference type="Gene3D" id="3.50.50.60">
    <property type="entry name" value="FAD/NAD(P)-binding domain"/>
    <property type="match status" value="1"/>
</dbReference>
<dbReference type="GO" id="GO:0071949">
    <property type="term" value="F:FAD binding"/>
    <property type="evidence" value="ECO:0007669"/>
    <property type="project" value="InterPro"/>
</dbReference>
<dbReference type="InterPro" id="IPR002938">
    <property type="entry name" value="FAD-bd"/>
</dbReference>
<dbReference type="FunFam" id="3.50.50.60:FF:000201">
    <property type="entry name" value="Salicylate hydroxylase protein"/>
    <property type="match status" value="1"/>
</dbReference>
<dbReference type="PRINTS" id="PR00420">
    <property type="entry name" value="RNGMNOXGNASE"/>
</dbReference>
<dbReference type="AlphaFoldDB" id="A0A1F5LH13"/>
<comment type="similarity">
    <text evidence="1">Belongs to the paxM FAD-dependent monooxygenase family.</text>
</comment>
<comment type="caution">
    <text evidence="7">The sequence shown here is derived from an EMBL/GenBank/DDBJ whole genome shotgun (WGS) entry which is preliminary data.</text>
</comment>
<dbReference type="GO" id="GO:0004497">
    <property type="term" value="F:monooxygenase activity"/>
    <property type="evidence" value="ECO:0007669"/>
    <property type="project" value="UniProtKB-KW"/>
</dbReference>
<evidence type="ECO:0000259" key="6">
    <source>
        <dbReference type="Pfam" id="PF01494"/>
    </source>
</evidence>
<dbReference type="PANTHER" id="PTHR13789">
    <property type="entry name" value="MONOOXYGENASE"/>
    <property type="match status" value="1"/>
</dbReference>
<accession>A0A1F5LH13</accession>
<evidence type="ECO:0000256" key="5">
    <source>
        <dbReference type="ARBA" id="ARBA00023033"/>
    </source>
</evidence>
<sequence length="447" mass="49614">MSGWRSLNVGVVGGGIGGMCVAVALRRAGHNVTIYEKSDFAGEVGASVSCAANGTRWLHEWNIDVAKGDPVVLKKLINRDWKTGEPVSVYDLDDYEKRWGYVYNMFHRQYMHAMLKDAALGEGEGTPATLKVNHRCRNIDLENGKIIFEHGEEVQHDLIIGADGIGSAVRGILGITPEKRPSDQSCLHTNVTTEEAVRLGLVDYSKDSALEYWGGQEGKWDKIVLSPCNGGKLLSYYCFFPREQGDYSTQAWGAEDRPVEELLNPYPALDRQVFEHLKIGTEIKPWRLWVHDPYPYIQRGNVCLLGDAGHPMMPHQSQGACMAIEDAAALGILFNKRYFNGDISQALAVYEAVRLPRATRVQAAAAKAAYNINERIGFSVNKDIPTYKVEDAKKVLTIEEMNAYDMYRDIEEKLAAKRGTAYADKFINGLPVGLELPNGVTIGESKL</sequence>
<dbReference type="GeneID" id="34577499"/>
<name>A0A1F5LH13_PENAI</name>
<dbReference type="SUPFAM" id="SSF51905">
    <property type="entry name" value="FAD/NAD(P)-binding domain"/>
    <property type="match status" value="1"/>
</dbReference>
<protein>
    <recommendedName>
        <fullName evidence="6">FAD-binding domain-containing protein</fullName>
    </recommendedName>
</protein>
<dbReference type="RefSeq" id="XP_022487673.1">
    <property type="nucleotide sequence ID" value="XM_022632765.1"/>
</dbReference>
<evidence type="ECO:0000313" key="7">
    <source>
        <dbReference type="EMBL" id="OGE52231.1"/>
    </source>
</evidence>
<dbReference type="Proteomes" id="UP000177622">
    <property type="component" value="Unassembled WGS sequence"/>
</dbReference>
<keyword evidence="5" id="KW-0503">Monooxygenase</keyword>
<dbReference type="SUPFAM" id="SSF54373">
    <property type="entry name" value="FAD-linked reductases, C-terminal domain"/>
    <property type="match status" value="1"/>
</dbReference>
<dbReference type="STRING" id="1835702.A0A1F5LH13"/>
<dbReference type="InterPro" id="IPR036188">
    <property type="entry name" value="FAD/NAD-bd_sf"/>
</dbReference>
<dbReference type="PANTHER" id="PTHR13789:SF172">
    <property type="entry name" value="HYDROXYLASE, PUTATIVE (AFU_ORTHOLOGUE AFUA_1G12410)-RELATED"/>
    <property type="match status" value="1"/>
</dbReference>
<keyword evidence="8" id="KW-1185">Reference proteome</keyword>
<reference evidence="7 8" key="1">
    <citation type="journal article" date="2016" name="Sci. Rep.">
        <title>Penicillium arizonense, a new, genome sequenced fungal species, reveals a high chemical diversity in secreted metabolites.</title>
        <authorList>
            <person name="Grijseels S."/>
            <person name="Nielsen J.C."/>
            <person name="Randelovic M."/>
            <person name="Nielsen J."/>
            <person name="Nielsen K.F."/>
            <person name="Workman M."/>
            <person name="Frisvad J.C."/>
        </authorList>
    </citation>
    <scope>NUCLEOTIDE SEQUENCE [LARGE SCALE GENOMIC DNA]</scope>
    <source>
        <strain evidence="7 8">CBS 141311</strain>
    </source>
</reference>
<keyword evidence="4" id="KW-0560">Oxidoreductase</keyword>
<evidence type="ECO:0000313" key="8">
    <source>
        <dbReference type="Proteomes" id="UP000177622"/>
    </source>
</evidence>
<organism evidence="7 8">
    <name type="scientific">Penicillium arizonense</name>
    <dbReference type="NCBI Taxonomy" id="1835702"/>
    <lineage>
        <taxon>Eukaryota</taxon>
        <taxon>Fungi</taxon>
        <taxon>Dikarya</taxon>
        <taxon>Ascomycota</taxon>
        <taxon>Pezizomycotina</taxon>
        <taxon>Eurotiomycetes</taxon>
        <taxon>Eurotiomycetidae</taxon>
        <taxon>Eurotiales</taxon>
        <taxon>Aspergillaceae</taxon>
        <taxon>Penicillium</taxon>
    </lineage>
</organism>
<feature type="domain" description="FAD-binding" evidence="6">
    <location>
        <begin position="8"/>
        <end position="362"/>
    </location>
</feature>
<dbReference type="EMBL" id="LXJU01000011">
    <property type="protein sequence ID" value="OGE52231.1"/>
    <property type="molecule type" value="Genomic_DNA"/>
</dbReference>
<evidence type="ECO:0000256" key="4">
    <source>
        <dbReference type="ARBA" id="ARBA00023002"/>
    </source>
</evidence>
<dbReference type="OrthoDB" id="1047367at2759"/>
<proteinExistence type="inferred from homology"/>
<dbReference type="InterPro" id="IPR050493">
    <property type="entry name" value="FAD-dep_Monooxygenase_BioMet"/>
</dbReference>
<evidence type="ECO:0000256" key="3">
    <source>
        <dbReference type="ARBA" id="ARBA00022827"/>
    </source>
</evidence>